<evidence type="ECO:0000313" key="3">
    <source>
        <dbReference type="Proteomes" id="UP000094795"/>
    </source>
</evidence>
<dbReference type="PIRSF" id="PIRSF000429">
    <property type="entry name" value="Ac-CoA_Ac_transf"/>
    <property type="match status" value="1"/>
</dbReference>
<dbReference type="GO" id="GO:0003988">
    <property type="term" value="F:acetyl-CoA C-acyltransferase activity"/>
    <property type="evidence" value="ECO:0007669"/>
    <property type="project" value="UniProtKB-ARBA"/>
</dbReference>
<dbReference type="PANTHER" id="PTHR42870">
    <property type="entry name" value="ACETYL-COA C-ACETYLTRANSFERASE"/>
    <property type="match status" value="1"/>
</dbReference>
<reference evidence="2 3" key="1">
    <citation type="submission" date="2015-12" db="EMBL/GenBank/DDBJ databases">
        <authorList>
            <person name="Shamseldin A."/>
            <person name="Moawad H."/>
            <person name="Abd El-Rahim W.M."/>
            <person name="Sadowsky M.J."/>
        </authorList>
    </citation>
    <scope>NUCLEOTIDE SEQUENCE [LARGE SCALE GENOMIC DNA]</scope>
    <source>
        <strain evidence="2 3">JC234</strain>
    </source>
</reference>
<protein>
    <submittedName>
        <fullName evidence="2">Acetyl-CoA acetyltransferase</fullName>
    </submittedName>
</protein>
<dbReference type="SUPFAM" id="SSF53901">
    <property type="entry name" value="Thiolase-like"/>
    <property type="match status" value="1"/>
</dbReference>
<dbReference type="PANTHER" id="PTHR42870:SF1">
    <property type="entry name" value="NON-SPECIFIC LIPID-TRANSFER PROTEIN-LIKE 2"/>
    <property type="match status" value="1"/>
</dbReference>
<accession>A0A1C1YW92</accession>
<dbReference type="RefSeq" id="WP_066177819.1">
    <property type="nucleotide sequence ID" value="NZ_LQZT01000012.1"/>
</dbReference>
<gene>
    <name evidence="2" type="ORF">AWJ14_02405</name>
</gene>
<feature type="domain" description="Thiolase C-terminal" evidence="1">
    <location>
        <begin position="263"/>
        <end position="371"/>
    </location>
</feature>
<evidence type="ECO:0000259" key="1">
    <source>
        <dbReference type="Pfam" id="PF22691"/>
    </source>
</evidence>
<name>A0A1C1YW92_9HYPH</name>
<evidence type="ECO:0000313" key="2">
    <source>
        <dbReference type="EMBL" id="OCW57680.1"/>
    </source>
</evidence>
<dbReference type="STRING" id="1480615.AWJ14_02405"/>
<organism evidence="2 3">
    <name type="scientific">Hoeflea olei</name>
    <dbReference type="NCBI Taxonomy" id="1480615"/>
    <lineage>
        <taxon>Bacteria</taxon>
        <taxon>Pseudomonadati</taxon>
        <taxon>Pseudomonadota</taxon>
        <taxon>Alphaproteobacteria</taxon>
        <taxon>Hyphomicrobiales</taxon>
        <taxon>Rhizobiaceae</taxon>
        <taxon>Hoeflea</taxon>
    </lineage>
</organism>
<comment type="caution">
    <text evidence="2">The sequence shown here is derived from an EMBL/GenBank/DDBJ whole genome shotgun (WGS) entry which is preliminary data.</text>
</comment>
<dbReference type="InterPro" id="IPR016039">
    <property type="entry name" value="Thiolase-like"/>
</dbReference>
<dbReference type="Gene3D" id="3.40.47.10">
    <property type="match status" value="1"/>
</dbReference>
<dbReference type="InterPro" id="IPR055140">
    <property type="entry name" value="Thiolase_C_2"/>
</dbReference>
<proteinExistence type="predicted"/>
<keyword evidence="3" id="KW-1185">Reference proteome</keyword>
<dbReference type="Pfam" id="PF22691">
    <property type="entry name" value="Thiolase_C_1"/>
    <property type="match status" value="1"/>
</dbReference>
<dbReference type="OrthoDB" id="9790314at2"/>
<dbReference type="Proteomes" id="UP000094795">
    <property type="component" value="Unassembled WGS sequence"/>
</dbReference>
<keyword evidence="2" id="KW-0808">Transferase</keyword>
<sequence>MRRQDYSGVVVTAPVSVPYLRYSQETAHWWIARALRQVLETAGLAPRDLDGLSVSSFTLFPDTPVGLTQHLGLSPRWLDTIPMGGASGVVALRRAARAVQAGDADMVACIAGDANRIDSFRQLLSSFSRFAMDASYPYGSGGPNASFALIADAYMAEYGATRADFGRIAVAQRANALQYPNAIMKKPLTLEDYLTARPIAEPFGLYDCVMPCAGAEGFLVMREEEAARRGLPFARIAATIERHNAFPEDPVQLRGGWAMDVDELYAMAGFGPEAIDVVETYDDYPVISMMQFEDLGFCAKGEGARFVREHDLTISGDFPHNTSGGQLSAGQAGAAGGYLGLVEAIRQVTGQAGGTQVAEAGTALVSGFGMINYDRGLCSGAAILTGADR</sequence>
<dbReference type="AlphaFoldDB" id="A0A1C1YW92"/>
<dbReference type="CDD" id="cd00829">
    <property type="entry name" value="SCP-x_thiolase"/>
    <property type="match status" value="1"/>
</dbReference>
<dbReference type="InterPro" id="IPR002155">
    <property type="entry name" value="Thiolase"/>
</dbReference>
<dbReference type="EMBL" id="LQZT01000012">
    <property type="protein sequence ID" value="OCW57680.1"/>
    <property type="molecule type" value="Genomic_DNA"/>
</dbReference>